<dbReference type="InterPro" id="IPR050341">
    <property type="entry name" value="PP1_catalytic_subunit"/>
</dbReference>
<evidence type="ECO:0000256" key="6">
    <source>
        <dbReference type="PROSITE-ProRule" id="PRU00309"/>
    </source>
</evidence>
<dbReference type="Gene3D" id="3.60.21.10">
    <property type="match status" value="1"/>
</dbReference>
<evidence type="ECO:0000256" key="2">
    <source>
        <dbReference type="ARBA" id="ARBA00022723"/>
    </source>
</evidence>
<dbReference type="EC" id="3.1.3.16" evidence="7"/>
<dbReference type="PRINTS" id="PR00114">
    <property type="entry name" value="STPHPHTASE"/>
</dbReference>
<dbReference type="SMART" id="SM00692">
    <property type="entry name" value="DM3"/>
    <property type="match status" value="1"/>
</dbReference>
<evidence type="ECO:0000256" key="4">
    <source>
        <dbReference type="ARBA" id="ARBA00022833"/>
    </source>
</evidence>
<keyword evidence="4" id="KW-0862">Zinc</keyword>
<dbReference type="GO" id="GO:0008270">
    <property type="term" value="F:zinc ion binding"/>
    <property type="evidence" value="ECO:0007669"/>
    <property type="project" value="UniProtKB-KW"/>
</dbReference>
<sequence>MSCAVPGCTNNRRFKPKGVSFHRFPQDELLDEWLNALCKDPIKSWVWSKNKVVCSLHFVPEDFILVGDRRLLKITAVPSILPTKPRKIKYFLEEQINSAAKPTTSRDIFGESSAAQIVIKSPALLNAVSLPSALVSDSKQVKYFVEEHDSKGDVVVPSTSVGGASESSVVHFVIKSETSVDENKPKPSETELHKGGVEWESMKHPKGPNLCYSGYNSIAAATTVASSTSNFNNCSPSVNPNHTVYVNTSVANWNIKKSAEETDPLAPEASTTNVSLVKPKKVRRKPRTVDVAVATSPTRNQLKANLNVKRLTGLSLPFFTELLSLFDEKDHPRYRKLNPYERLLLFLIKMKWGIPFVSLASFFQVNPFSASRFFADVLDTLYDISQQWLVFCAQSTKKSDGSCGRFKVIIDCFEVLTECPDSSKETDLYSTNTRRPSYKFLIGVAPSGSVSFVSKAQGGSASKDAAFKGTCSSWSSCVQAGDLVAIGKGCPELESTLQELGAVAVPFFAEERGCVDLEELVACRHRFERTVQKLKRFEILNHDDVQMGSGYGDSKLNAKSPMSNLTSSLFSSPFELCDVVSTVFFCKADETMMLVVEPTTNEYWIPSVKATERSSWLSFVRKDLGQDIFGATLPTDKLMRYVKVWLPATVKPGYISHSIFNIQVNMAVKKKSKSISAKFKGKICWSSFDEVMNYHTNNLLKSPEIVDLMCWNLNRKSTIANIPSEHMMVGNFMEINDTILITARNTIYEQIVHASGLSRAAQEILYTQFLIVCFPCVYMSLQNFSKFMIGLRWGKDDIPHLFRSADLYDRGGLSFREFIYFLAATEQGTSHGGGNAELRCRYIFRYLDTSNEHVLKRNQLKNFIRLIRKARKQPLTEDGIEKELKECYQSIGVAENHALTISEFLRAVGELKVRGTSLICRAPTSIKIFVKEISDMYPREKGTYGSKTSGRCSQKKSEVIVYFKALQMSTQSPAYQLALHSVKIQSSAAAIKIQQFWNIDNATSAVNVSAIPFNEILRKESMHMFDQHSESNELLKAIRYLMQVNGKKNEAYIRIDTMNFEWGQLNPHVVFQNLFTVCSVVKEILKTEPRLVDVSAPVYIMGDLHGNFADLLFFEKMFWPVGPALCPCNLLFLGDYVDRGVYSFEVACYLLCYKLQSPRKVFLLRGNHEIRRVQAQWTFEKECKLKFGEKLGSLVHNVINDVFDVLPLAAVIDDSVFCCHGGIPPPWLCPVTSAIKDIPIVLPEPQDQSYLAWELMWNDPVRTKHITEKVMIELQANEGFAMNSRRGTAHIFSVEALEKFLAVNRYTHLVRAHEVVEAGFYLQQKGHMVTVFSSSKYCGGTNMAACIFADQGKLRVMRVELESTTT</sequence>
<comment type="catalytic activity">
    <reaction evidence="7">
        <text>O-phospho-L-threonyl-[protein] + H2O = L-threonyl-[protein] + phosphate</text>
        <dbReference type="Rhea" id="RHEA:47004"/>
        <dbReference type="Rhea" id="RHEA-COMP:11060"/>
        <dbReference type="Rhea" id="RHEA-COMP:11605"/>
        <dbReference type="ChEBI" id="CHEBI:15377"/>
        <dbReference type="ChEBI" id="CHEBI:30013"/>
        <dbReference type="ChEBI" id="CHEBI:43474"/>
        <dbReference type="ChEBI" id="CHEBI:61977"/>
        <dbReference type="EC" id="3.1.3.16"/>
    </reaction>
</comment>
<organism evidence="9 10">
    <name type="scientific">Zophobas morio</name>
    <dbReference type="NCBI Taxonomy" id="2755281"/>
    <lineage>
        <taxon>Eukaryota</taxon>
        <taxon>Metazoa</taxon>
        <taxon>Ecdysozoa</taxon>
        <taxon>Arthropoda</taxon>
        <taxon>Hexapoda</taxon>
        <taxon>Insecta</taxon>
        <taxon>Pterygota</taxon>
        <taxon>Neoptera</taxon>
        <taxon>Endopterygota</taxon>
        <taxon>Coleoptera</taxon>
        <taxon>Polyphaga</taxon>
        <taxon>Cucujiformia</taxon>
        <taxon>Tenebrionidae</taxon>
        <taxon>Zophobas</taxon>
    </lineage>
</organism>
<dbReference type="Gene3D" id="1.10.238.10">
    <property type="entry name" value="EF-hand"/>
    <property type="match status" value="1"/>
</dbReference>
<dbReference type="PROSITE" id="PS00125">
    <property type="entry name" value="SER_THR_PHOSPHATASE"/>
    <property type="match status" value="1"/>
</dbReference>
<dbReference type="SUPFAM" id="SSF57716">
    <property type="entry name" value="Glucocorticoid receptor-like (DNA-binding domain)"/>
    <property type="match status" value="1"/>
</dbReference>
<dbReference type="SUPFAM" id="SSF56300">
    <property type="entry name" value="Metallo-dependent phosphatases"/>
    <property type="match status" value="1"/>
</dbReference>
<dbReference type="Pfam" id="PF00149">
    <property type="entry name" value="Metallophos"/>
    <property type="match status" value="1"/>
</dbReference>
<dbReference type="InterPro" id="IPR027806">
    <property type="entry name" value="HARBI1_dom"/>
</dbReference>
<reference evidence="9" key="1">
    <citation type="journal article" date="2023" name="G3 (Bethesda)">
        <title>Whole genome assemblies of Zophobas morio and Tenebrio molitor.</title>
        <authorList>
            <person name="Kaur S."/>
            <person name="Stinson S.A."/>
            <person name="diCenzo G.C."/>
        </authorList>
    </citation>
    <scope>NUCLEOTIDE SEQUENCE</scope>
    <source>
        <strain evidence="9">QUZm001</strain>
    </source>
</reference>
<dbReference type="SMART" id="SM00156">
    <property type="entry name" value="PP2Ac"/>
    <property type="match status" value="1"/>
</dbReference>
<evidence type="ECO:0000256" key="1">
    <source>
        <dbReference type="ARBA" id="ARBA00001968"/>
    </source>
</evidence>
<dbReference type="PANTHER" id="PTHR11668">
    <property type="entry name" value="SERINE/THREONINE PROTEIN PHOSPHATASE"/>
    <property type="match status" value="1"/>
</dbReference>
<dbReference type="GO" id="GO:0004722">
    <property type="term" value="F:protein serine/threonine phosphatase activity"/>
    <property type="evidence" value="ECO:0007669"/>
    <property type="project" value="UniProtKB-EC"/>
</dbReference>
<keyword evidence="7" id="KW-0378">Hydrolase</keyword>
<dbReference type="InterPro" id="IPR006612">
    <property type="entry name" value="THAP_Znf"/>
</dbReference>
<evidence type="ECO:0000256" key="3">
    <source>
        <dbReference type="ARBA" id="ARBA00022771"/>
    </source>
</evidence>
<evidence type="ECO:0000313" key="9">
    <source>
        <dbReference type="EMBL" id="KAJ3663200.1"/>
    </source>
</evidence>
<comment type="similarity">
    <text evidence="7">Belongs to the PPP phosphatase family.</text>
</comment>
<evidence type="ECO:0000259" key="8">
    <source>
        <dbReference type="PROSITE" id="PS50950"/>
    </source>
</evidence>
<gene>
    <name evidence="9" type="ORF">Zmor_007504</name>
</gene>
<dbReference type="GO" id="GO:0005634">
    <property type="term" value="C:nucleus"/>
    <property type="evidence" value="ECO:0007669"/>
    <property type="project" value="TreeGrafter"/>
</dbReference>
<dbReference type="SMART" id="SM00980">
    <property type="entry name" value="THAP"/>
    <property type="match status" value="1"/>
</dbReference>
<keyword evidence="2" id="KW-0479">Metal-binding</keyword>
<dbReference type="InterPro" id="IPR006186">
    <property type="entry name" value="Ser/Thr-sp_prot-phosphatase"/>
</dbReference>
<dbReference type="SUPFAM" id="SSF47473">
    <property type="entry name" value="EF-hand"/>
    <property type="match status" value="1"/>
</dbReference>
<dbReference type="Pfam" id="PF13359">
    <property type="entry name" value="DDE_Tnp_4"/>
    <property type="match status" value="1"/>
</dbReference>
<keyword evidence="10" id="KW-1185">Reference proteome</keyword>
<comment type="caution">
    <text evidence="9">The sequence shown here is derived from an EMBL/GenBank/DDBJ whole genome shotgun (WGS) entry which is preliminary data.</text>
</comment>
<proteinExistence type="inferred from homology"/>
<dbReference type="Pfam" id="PF05485">
    <property type="entry name" value="THAP"/>
    <property type="match status" value="1"/>
</dbReference>
<keyword evidence="3 6" id="KW-0863">Zinc-finger</keyword>
<keyword evidence="5 6" id="KW-0238">DNA-binding</keyword>
<dbReference type="InterPro" id="IPR029052">
    <property type="entry name" value="Metallo-depent_PP-like"/>
</dbReference>
<dbReference type="InterPro" id="IPR011992">
    <property type="entry name" value="EF-hand-dom_pair"/>
</dbReference>
<name>A0AA38MM53_9CUCU</name>
<dbReference type="EMBL" id="JALNTZ010000002">
    <property type="protein sequence ID" value="KAJ3663200.1"/>
    <property type="molecule type" value="Genomic_DNA"/>
</dbReference>
<dbReference type="CDD" id="cd00144">
    <property type="entry name" value="MPP_PPP_family"/>
    <property type="match status" value="1"/>
</dbReference>
<dbReference type="GO" id="GO:0003677">
    <property type="term" value="F:DNA binding"/>
    <property type="evidence" value="ECO:0007669"/>
    <property type="project" value="UniProtKB-UniRule"/>
</dbReference>
<evidence type="ECO:0000313" key="10">
    <source>
        <dbReference type="Proteomes" id="UP001168821"/>
    </source>
</evidence>
<dbReference type="PANTHER" id="PTHR11668:SF496">
    <property type="entry name" value="SERINE_THREONINE-PROTEIN PHOSPHATASE"/>
    <property type="match status" value="1"/>
</dbReference>
<comment type="cofactor">
    <cofactor evidence="1">
        <name>a divalent metal cation</name>
        <dbReference type="ChEBI" id="CHEBI:60240"/>
    </cofactor>
</comment>
<evidence type="ECO:0000256" key="7">
    <source>
        <dbReference type="RuleBase" id="RU004273"/>
    </source>
</evidence>
<protein>
    <recommendedName>
        <fullName evidence="7">Serine/threonine-protein phosphatase</fullName>
        <ecNumber evidence="7">3.1.3.16</ecNumber>
    </recommendedName>
</protein>
<dbReference type="Proteomes" id="UP001168821">
    <property type="component" value="Unassembled WGS sequence"/>
</dbReference>
<evidence type="ECO:0000256" key="5">
    <source>
        <dbReference type="ARBA" id="ARBA00023125"/>
    </source>
</evidence>
<dbReference type="GO" id="GO:0005737">
    <property type="term" value="C:cytoplasm"/>
    <property type="evidence" value="ECO:0007669"/>
    <property type="project" value="TreeGrafter"/>
</dbReference>
<dbReference type="PROSITE" id="PS50950">
    <property type="entry name" value="ZF_THAP"/>
    <property type="match status" value="1"/>
</dbReference>
<feature type="domain" description="THAP-type" evidence="8">
    <location>
        <begin position="1"/>
        <end position="81"/>
    </location>
</feature>
<accession>A0AA38MM53</accession>
<dbReference type="InterPro" id="IPR004843">
    <property type="entry name" value="Calcineurin-like_PHP"/>
</dbReference>